<evidence type="ECO:0000313" key="2">
    <source>
        <dbReference type="Proteomes" id="UP000016933"/>
    </source>
</evidence>
<evidence type="ECO:0000313" key="1">
    <source>
        <dbReference type="EMBL" id="EME44174.1"/>
    </source>
</evidence>
<reference evidence="2" key="1">
    <citation type="journal article" date="2012" name="PLoS Genet.">
        <title>The genomes of the fungal plant pathogens Cladosporium fulvum and Dothistroma septosporum reveal adaptation to different hosts and lifestyles but also signatures of common ancestry.</title>
        <authorList>
            <person name="de Wit P.J.G.M."/>
            <person name="van der Burgt A."/>
            <person name="Oekmen B."/>
            <person name="Stergiopoulos I."/>
            <person name="Abd-Elsalam K.A."/>
            <person name="Aerts A.L."/>
            <person name="Bahkali A.H."/>
            <person name="Beenen H.G."/>
            <person name="Chettri P."/>
            <person name="Cox M.P."/>
            <person name="Datema E."/>
            <person name="de Vries R.P."/>
            <person name="Dhillon B."/>
            <person name="Ganley A.R."/>
            <person name="Griffiths S.A."/>
            <person name="Guo Y."/>
            <person name="Hamelin R.C."/>
            <person name="Henrissat B."/>
            <person name="Kabir M.S."/>
            <person name="Jashni M.K."/>
            <person name="Kema G."/>
            <person name="Klaubauf S."/>
            <person name="Lapidus A."/>
            <person name="Levasseur A."/>
            <person name="Lindquist E."/>
            <person name="Mehrabi R."/>
            <person name="Ohm R.A."/>
            <person name="Owen T.J."/>
            <person name="Salamov A."/>
            <person name="Schwelm A."/>
            <person name="Schijlen E."/>
            <person name="Sun H."/>
            <person name="van den Burg H.A."/>
            <person name="van Ham R.C.H.J."/>
            <person name="Zhang S."/>
            <person name="Goodwin S.B."/>
            <person name="Grigoriev I.V."/>
            <person name="Collemare J."/>
            <person name="Bradshaw R.E."/>
        </authorList>
    </citation>
    <scope>NUCLEOTIDE SEQUENCE [LARGE SCALE GENOMIC DNA]</scope>
    <source>
        <strain evidence="2">NZE10 / CBS 128990</strain>
    </source>
</reference>
<gene>
    <name evidence="1" type="ORF">DOTSEDRAFT_71860</name>
</gene>
<dbReference type="AlphaFoldDB" id="N1PP06"/>
<name>N1PP06_DOTSN</name>
<dbReference type="EMBL" id="KB446539">
    <property type="protein sequence ID" value="EME44174.1"/>
    <property type="molecule type" value="Genomic_DNA"/>
</dbReference>
<reference evidence="1 2" key="2">
    <citation type="journal article" date="2012" name="PLoS Pathog.">
        <title>Diverse lifestyles and strategies of plant pathogenesis encoded in the genomes of eighteen Dothideomycetes fungi.</title>
        <authorList>
            <person name="Ohm R.A."/>
            <person name="Feau N."/>
            <person name="Henrissat B."/>
            <person name="Schoch C.L."/>
            <person name="Horwitz B.A."/>
            <person name="Barry K.W."/>
            <person name="Condon B.J."/>
            <person name="Copeland A.C."/>
            <person name="Dhillon B."/>
            <person name="Glaser F."/>
            <person name="Hesse C.N."/>
            <person name="Kosti I."/>
            <person name="LaButti K."/>
            <person name="Lindquist E.A."/>
            <person name="Lucas S."/>
            <person name="Salamov A.A."/>
            <person name="Bradshaw R.E."/>
            <person name="Ciuffetti L."/>
            <person name="Hamelin R.C."/>
            <person name="Kema G.H.J."/>
            <person name="Lawrence C."/>
            <person name="Scott J.A."/>
            <person name="Spatafora J.W."/>
            <person name="Turgeon B.G."/>
            <person name="de Wit P.J.G.M."/>
            <person name="Zhong S."/>
            <person name="Goodwin S.B."/>
            <person name="Grigoriev I.V."/>
        </authorList>
    </citation>
    <scope>NUCLEOTIDE SEQUENCE [LARGE SCALE GENOMIC DNA]</scope>
    <source>
        <strain evidence="2">NZE10 / CBS 128990</strain>
    </source>
</reference>
<proteinExistence type="predicted"/>
<keyword evidence="2" id="KW-1185">Reference proteome</keyword>
<dbReference type="Proteomes" id="UP000016933">
    <property type="component" value="Unassembled WGS sequence"/>
</dbReference>
<sequence>MCLVEQGTLPWMPESRKQEKAQDVYSFSAPGQQCSFRVLFMISLGRHMKACSRSLYNSGMLMEKSPWRQ</sequence>
<accession>N1PP06</accession>
<organism evidence="1 2">
    <name type="scientific">Dothistroma septosporum (strain NZE10 / CBS 128990)</name>
    <name type="common">Red band needle blight fungus</name>
    <name type="synonym">Mycosphaerella pini</name>
    <dbReference type="NCBI Taxonomy" id="675120"/>
    <lineage>
        <taxon>Eukaryota</taxon>
        <taxon>Fungi</taxon>
        <taxon>Dikarya</taxon>
        <taxon>Ascomycota</taxon>
        <taxon>Pezizomycotina</taxon>
        <taxon>Dothideomycetes</taxon>
        <taxon>Dothideomycetidae</taxon>
        <taxon>Mycosphaerellales</taxon>
        <taxon>Mycosphaerellaceae</taxon>
        <taxon>Dothistroma</taxon>
    </lineage>
</organism>
<protein>
    <submittedName>
        <fullName evidence="1">Uncharacterized protein</fullName>
    </submittedName>
</protein>
<dbReference type="HOGENOM" id="CLU_2775906_0_0_1"/>